<sequence>MSFSVIPLIGLLMFGPANAQSRTPEAAGPRIVAAHNTVFDQPPKQIPSNGPTDAPLLGNGDFLAAFGGPPEMLQFHLSKADLWEIRPDGGPRGLGRVDLAFPALKGATYQVTQDLLHATTTGSFEKDGVTLTVESAIAATENLLWVTLSSTGGDVKGSALLKNADQASAPDAIVDNDHPAIIGKEGYGGGRYHFDGEIADVVVSSNPPPPTAASKPVAIHSFDGKTTSRELAVSKMDKAVNVGAWIKVNRAGEANYIISKGEWNAAYSLGLSGGRLRWSVNGTFIQTETPLETGKWIHVAATFEPGAMRLLINGKTVAEKRPQKSAAGVQVIERRYEQGVARPTGAACALRALRGEAGDFTVSPGKPVTLILSASGLANTTDYRAAAVRRATEATPASFTSLTRAHAAWWSDFWSKSFIEIPDKTLERRYYLSHYCMASCSRLRHFPPGLYGWTLSEATPRWGGAYFLNYNFYAPFYGLYAANHIEQAMPANDAIIDSIGLGRAWCEDEGKYERMCGNSLKIKDGKGILLPVSILPHGVTGAPTTWGQRSNAAYCCVPIASTWYSTYDRNFAKQAYPFVRATAEFWEDYLVLENGRYVDKNDAALENSGRDTNPLVSLAMIRLVMELAKDMSIELGVDRDKHSKWADIGTRLSDYPTCTVGDLPPGSRIELPNTPETKALPIFRYSESGQAWQNDNAVGIQHIFPGNGIGLGKRPELLERARNQIQVMARWIDLNGCNSFYPAAVRTGYDPEIILQKLGHWTATASKNGMRSDNPHGTEQFSVVPCTLQEMLFQSHDHVLRFFPNWPKNQNARFSTLRAYGAFLVSADLKDGLIGEVKITSERGRDCSVINPWPGRQVQVTRNGKPAETFEGERFQFKTSIAERLELKAK</sequence>
<evidence type="ECO:0000313" key="3">
    <source>
        <dbReference type="EMBL" id="MCW1923844.1"/>
    </source>
</evidence>
<dbReference type="PANTHER" id="PTHR31084:SF19">
    <property type="entry name" value="GLYCOSYL HYDROLASE FAMILY 95 N-TERMINAL DOMAIN-CONTAINING PROTEIN"/>
    <property type="match status" value="1"/>
</dbReference>
<name>A0ABT3GK01_9BACT</name>
<organism evidence="3 4">
    <name type="scientific">Luteolibacter arcticus</name>
    <dbReference type="NCBI Taxonomy" id="1581411"/>
    <lineage>
        <taxon>Bacteria</taxon>
        <taxon>Pseudomonadati</taxon>
        <taxon>Verrucomicrobiota</taxon>
        <taxon>Verrucomicrobiia</taxon>
        <taxon>Verrucomicrobiales</taxon>
        <taxon>Verrucomicrobiaceae</taxon>
        <taxon>Luteolibacter</taxon>
    </lineage>
</organism>
<dbReference type="InterPro" id="IPR008928">
    <property type="entry name" value="6-hairpin_glycosidase_sf"/>
</dbReference>
<keyword evidence="1" id="KW-0732">Signal</keyword>
<dbReference type="Pfam" id="PF13385">
    <property type="entry name" value="Laminin_G_3"/>
    <property type="match status" value="1"/>
</dbReference>
<dbReference type="SUPFAM" id="SSF49899">
    <property type="entry name" value="Concanavalin A-like lectins/glucanases"/>
    <property type="match status" value="1"/>
</dbReference>
<feature type="chain" id="PRO_5045209310" description="Glycosyl hydrolase family 95 catalytic domain-containing protein" evidence="1">
    <location>
        <begin position="20"/>
        <end position="890"/>
    </location>
</feature>
<reference evidence="3 4" key="1">
    <citation type="submission" date="2022-10" db="EMBL/GenBank/DDBJ databases">
        <title>Luteolibacter arcticus strain CCTCC AB 2014275, whole genome shotgun sequencing project.</title>
        <authorList>
            <person name="Zhao G."/>
            <person name="Shen L."/>
        </authorList>
    </citation>
    <scope>NUCLEOTIDE SEQUENCE [LARGE SCALE GENOMIC DNA]</scope>
    <source>
        <strain evidence="3 4">CCTCC AB 2014275</strain>
    </source>
</reference>
<accession>A0ABT3GK01</accession>
<dbReference type="Gene3D" id="2.60.40.1180">
    <property type="entry name" value="Golgi alpha-mannosidase II"/>
    <property type="match status" value="1"/>
</dbReference>
<proteinExistence type="predicted"/>
<comment type="caution">
    <text evidence="3">The sequence shown here is derived from an EMBL/GenBank/DDBJ whole genome shotgun (WGS) entry which is preliminary data.</text>
</comment>
<protein>
    <recommendedName>
        <fullName evidence="2">Glycosyl hydrolase family 95 catalytic domain-containing protein</fullName>
    </recommendedName>
</protein>
<dbReference type="Proteomes" id="UP001320876">
    <property type="component" value="Unassembled WGS sequence"/>
</dbReference>
<dbReference type="RefSeq" id="WP_264487951.1">
    <property type="nucleotide sequence ID" value="NZ_JAPDDT010000006.1"/>
</dbReference>
<gene>
    <name evidence="3" type="ORF">OKA05_14850</name>
</gene>
<feature type="domain" description="Glycosyl hydrolase family 95 catalytic" evidence="2">
    <location>
        <begin position="422"/>
        <end position="659"/>
    </location>
</feature>
<dbReference type="InterPro" id="IPR012341">
    <property type="entry name" value="6hp_glycosidase-like_sf"/>
</dbReference>
<dbReference type="Gene3D" id="2.60.120.200">
    <property type="match status" value="1"/>
</dbReference>
<keyword evidence="4" id="KW-1185">Reference proteome</keyword>
<dbReference type="Gene3D" id="1.50.10.10">
    <property type="match status" value="1"/>
</dbReference>
<dbReference type="InterPro" id="IPR013320">
    <property type="entry name" value="ConA-like_dom_sf"/>
</dbReference>
<dbReference type="PANTHER" id="PTHR31084">
    <property type="entry name" value="ALPHA-L-FUCOSIDASE 2"/>
    <property type="match status" value="1"/>
</dbReference>
<evidence type="ECO:0000313" key="4">
    <source>
        <dbReference type="Proteomes" id="UP001320876"/>
    </source>
</evidence>
<dbReference type="InterPro" id="IPR054363">
    <property type="entry name" value="GH95_cat"/>
</dbReference>
<dbReference type="EMBL" id="JAPDDT010000006">
    <property type="protein sequence ID" value="MCW1923844.1"/>
    <property type="molecule type" value="Genomic_DNA"/>
</dbReference>
<dbReference type="Gene3D" id="2.70.98.50">
    <property type="entry name" value="putative glycoside hydrolase family protein from bacillus halodurans"/>
    <property type="match status" value="1"/>
</dbReference>
<dbReference type="Pfam" id="PF22124">
    <property type="entry name" value="Glyco_hydro_95_cat"/>
    <property type="match status" value="1"/>
</dbReference>
<feature type="signal peptide" evidence="1">
    <location>
        <begin position="1"/>
        <end position="19"/>
    </location>
</feature>
<dbReference type="SUPFAM" id="SSF48208">
    <property type="entry name" value="Six-hairpin glycosidases"/>
    <property type="match status" value="1"/>
</dbReference>
<dbReference type="InterPro" id="IPR013780">
    <property type="entry name" value="Glyco_hydro_b"/>
</dbReference>
<evidence type="ECO:0000256" key="1">
    <source>
        <dbReference type="SAM" id="SignalP"/>
    </source>
</evidence>
<evidence type="ECO:0000259" key="2">
    <source>
        <dbReference type="Pfam" id="PF22124"/>
    </source>
</evidence>